<accession>A0A669DPE9</accession>
<sequence>MICLGCATLCRCKQLPPHPGQEDYVAAGRVTTQSQERSSARRRRVAMADETTLRADAKGKGSVNGGEESSTWVKGERIESEVQVSSWRLDTSTEMEPGETSRDTKAKLPRERDGSAAPLFSLKMYLRRSSSAETYSTDSLSSSQQSNTGVDCAGIVLNCLFCRFYDMIHMLPDSCEGLANHCCPSYKHVITTPESASSSDDDSYIDLDCGVFGSCHDASDCLELAMEVSEICYH</sequence>
<reference evidence="3" key="2">
    <citation type="submission" date="2025-08" db="UniProtKB">
        <authorList>
            <consortium name="Ensembl"/>
        </authorList>
    </citation>
    <scope>IDENTIFICATION</scope>
</reference>
<dbReference type="CTD" id="107986096"/>
<comment type="similarity">
    <text evidence="1">Belongs to the MDFI family.</text>
</comment>
<evidence type="ECO:0000313" key="4">
    <source>
        <dbReference type="Proteomes" id="UP000005207"/>
    </source>
</evidence>
<reference evidence="3" key="3">
    <citation type="submission" date="2025-09" db="UniProtKB">
        <authorList>
            <consortium name="Ensembl"/>
        </authorList>
    </citation>
    <scope>IDENTIFICATION</scope>
</reference>
<dbReference type="PANTHER" id="PTHR15304:SF2">
    <property type="entry name" value="MYOD FAMILY INHIBITOR DOMAIN-CONTAINING PROTEIN 2"/>
    <property type="match status" value="1"/>
</dbReference>
<dbReference type="InParanoid" id="A0A669DPE9"/>
<evidence type="ECO:0000313" key="3">
    <source>
        <dbReference type="Ensembl" id="ENSONIP00000061278.1"/>
    </source>
</evidence>
<dbReference type="Proteomes" id="UP000005207">
    <property type="component" value="Linkage group LG5"/>
</dbReference>
<dbReference type="Pfam" id="PF15316">
    <property type="entry name" value="MDFI"/>
    <property type="match status" value="1"/>
</dbReference>
<dbReference type="KEGG" id="onl:100697407"/>
<feature type="compositionally biased region" description="Basic and acidic residues" evidence="2">
    <location>
        <begin position="99"/>
        <end position="113"/>
    </location>
</feature>
<keyword evidence="4" id="KW-1185">Reference proteome</keyword>
<dbReference type="Ensembl" id="ENSONIT00000079212.1">
    <property type="protein sequence ID" value="ENSONIP00000061278.1"/>
    <property type="gene ID" value="ENSONIG00000035668.1"/>
</dbReference>
<dbReference type="GO" id="GO:0010468">
    <property type="term" value="P:regulation of gene expression"/>
    <property type="evidence" value="ECO:0007669"/>
    <property type="project" value="UniProtKB-ARBA"/>
</dbReference>
<reference evidence="4" key="1">
    <citation type="submission" date="2012-01" db="EMBL/GenBank/DDBJ databases">
        <title>The Genome Sequence of Oreochromis niloticus (Nile Tilapia).</title>
        <authorList>
            <consortium name="Broad Institute Genome Assembly Team"/>
            <consortium name="Broad Institute Sequencing Platform"/>
            <person name="Di Palma F."/>
            <person name="Johnson J."/>
            <person name="Lander E.S."/>
            <person name="Lindblad-Toh K."/>
        </authorList>
    </citation>
    <scope>NUCLEOTIDE SEQUENCE [LARGE SCALE GENOMIC DNA]</scope>
</reference>
<evidence type="ECO:0000256" key="2">
    <source>
        <dbReference type="SAM" id="MobiDB-lite"/>
    </source>
</evidence>
<dbReference type="OMA" id="DMIHMLP"/>
<feature type="region of interest" description="Disordered" evidence="2">
    <location>
        <begin position="29"/>
        <end position="113"/>
    </location>
</feature>
<evidence type="ECO:0000256" key="1">
    <source>
        <dbReference type="ARBA" id="ARBA00025778"/>
    </source>
</evidence>
<dbReference type="AlphaFoldDB" id="A0A669DPE9"/>
<dbReference type="PANTHER" id="PTHR15304">
    <property type="entry name" value="MYOD FAMILY INHIBITOR"/>
    <property type="match status" value="1"/>
</dbReference>
<gene>
    <name evidence="3" type="primary">mdfic2</name>
</gene>
<proteinExistence type="inferred from homology"/>
<dbReference type="GeneTree" id="ENSGT00730000111641"/>
<dbReference type="OrthoDB" id="8767764at2759"/>
<dbReference type="InterPro" id="IPR026134">
    <property type="entry name" value="MDFI/MDFIC"/>
</dbReference>
<organism evidence="3 4">
    <name type="scientific">Oreochromis niloticus</name>
    <name type="common">Nile tilapia</name>
    <name type="synonym">Tilapia nilotica</name>
    <dbReference type="NCBI Taxonomy" id="8128"/>
    <lineage>
        <taxon>Eukaryota</taxon>
        <taxon>Metazoa</taxon>
        <taxon>Chordata</taxon>
        <taxon>Craniata</taxon>
        <taxon>Vertebrata</taxon>
        <taxon>Euteleostomi</taxon>
        <taxon>Actinopterygii</taxon>
        <taxon>Neopterygii</taxon>
        <taxon>Teleostei</taxon>
        <taxon>Neoteleostei</taxon>
        <taxon>Acanthomorphata</taxon>
        <taxon>Ovalentaria</taxon>
        <taxon>Cichlomorphae</taxon>
        <taxon>Cichliformes</taxon>
        <taxon>Cichlidae</taxon>
        <taxon>African cichlids</taxon>
        <taxon>Pseudocrenilabrinae</taxon>
        <taxon>Oreochromini</taxon>
        <taxon>Oreochromis</taxon>
    </lineage>
</organism>
<feature type="compositionally biased region" description="Polar residues" evidence="2">
    <location>
        <begin position="82"/>
        <end position="94"/>
    </location>
</feature>
<protein>
    <submittedName>
        <fullName evidence="3">MyoD family inhibitor domain containing 2</fullName>
    </submittedName>
</protein>
<dbReference type="GeneID" id="100697407"/>
<name>A0A669DPE9_ORENI</name>